<keyword evidence="3" id="KW-0732">Signal</keyword>
<feature type="compositionally biased region" description="Low complexity" evidence="1">
    <location>
        <begin position="92"/>
        <end position="114"/>
    </location>
</feature>
<evidence type="ECO:0008006" key="6">
    <source>
        <dbReference type="Google" id="ProtNLM"/>
    </source>
</evidence>
<feature type="signal peptide" evidence="3">
    <location>
        <begin position="1"/>
        <end position="27"/>
    </location>
</feature>
<dbReference type="EMBL" id="ABGD02000034">
    <property type="protein sequence ID" value="EDS08990.1"/>
    <property type="molecule type" value="Genomic_DNA"/>
</dbReference>
<dbReference type="eggNOG" id="COG1361">
    <property type="taxonomic scope" value="Bacteria"/>
</dbReference>
<feature type="compositionally biased region" description="Basic and acidic residues" evidence="1">
    <location>
        <begin position="80"/>
        <end position="91"/>
    </location>
</feature>
<reference evidence="4" key="1">
    <citation type="submission" date="2007-11" db="EMBL/GenBank/DDBJ databases">
        <authorList>
            <person name="Fulton L."/>
            <person name="Clifton S."/>
            <person name="Fulton B."/>
            <person name="Xu J."/>
            <person name="Minx P."/>
            <person name="Pepin K.H."/>
            <person name="Johnson M."/>
            <person name="Thiruvilangam P."/>
            <person name="Bhonagiri V."/>
            <person name="Nash W.E."/>
            <person name="Mardis E.R."/>
            <person name="Wilson R.K."/>
        </authorList>
    </citation>
    <scope>NUCLEOTIDE SEQUENCE [LARGE SCALE GENOMIC DNA]</scope>
    <source>
        <strain evidence="4">DSM 17241</strain>
    </source>
</reference>
<proteinExistence type="predicted"/>
<keyword evidence="5" id="KW-1185">Reference proteome</keyword>
<keyword evidence="2" id="KW-1133">Transmembrane helix</keyword>
<gene>
    <name evidence="4" type="ORF">ANACOL_04315</name>
</gene>
<feature type="chain" id="PRO_5002754154" description="CARDB domain-containing protein" evidence="3">
    <location>
        <begin position="28"/>
        <end position="566"/>
    </location>
</feature>
<keyword evidence="2" id="KW-0472">Membrane</keyword>
<name>B0PHM2_9FIRM</name>
<accession>B0PHM2</accession>
<dbReference type="Proteomes" id="UP000003803">
    <property type="component" value="Unassembled WGS sequence"/>
</dbReference>
<comment type="caution">
    <text evidence="4">The sequence shown here is derived from an EMBL/GenBank/DDBJ whole genome shotgun (WGS) entry which is preliminary data.</text>
</comment>
<evidence type="ECO:0000256" key="2">
    <source>
        <dbReference type="SAM" id="Phobius"/>
    </source>
</evidence>
<feature type="region of interest" description="Disordered" evidence="1">
    <location>
        <begin position="252"/>
        <end position="275"/>
    </location>
</feature>
<evidence type="ECO:0000313" key="4">
    <source>
        <dbReference type="EMBL" id="EDS08990.1"/>
    </source>
</evidence>
<sequence>MNHFPARALSLILAVLLLLSAAGISFAAVLSGTRVYAEEGSSSAQTSAEPESAPPPKTSAPDIIFVSSSTSGGRLTAQADKADHSTPDNERSSSASNGSSSAADSSSSETSSDNSPDDAIAEIQSLTFFNNDGAPVSEVRPNTHVTMKVEISDEGVSRDEFLAIRDQLRVNINRDTFQPDESNGPGYSIGPVNPWKTTGVKYTITFPNLFYTGETDKLLLVVNYGMVGSNEIVRSFRRDSIGDLIVRDKTSRDDRYDDEDDDESSSRPEIAPPTPTIIVSEYDYGGGNVTAASNFNLKMRFTNTSKKLPVDNIVVKLTMPEALTLTSSSNTFYIEKMSRESSVERTIGVSVKPNAEPVSQAIKLSFTYEAVIDEERKQLTAEQEISIPVSQLNRFSVDPVEVPSEIHVGDDTSVEVNFVNKGKTPVYNVTAEISGNISQPGQRQFIGNVEEGKEDSASFTLGATESGEISGEILITYEDANMNVSEIRQPFTTTAVSYDEPTDDSMMTGGMPIDDQPAVTPWYQTVPVWAWMVGGVVLVIFLAFIIKLLRARQKEEVLLEEDDEDF</sequence>
<dbReference type="PANTHER" id="PTHR35902">
    <property type="entry name" value="S-LAYER DOMAIN-LIKE PROTEIN-RELATED"/>
    <property type="match status" value="1"/>
</dbReference>
<evidence type="ECO:0000256" key="3">
    <source>
        <dbReference type="SAM" id="SignalP"/>
    </source>
</evidence>
<reference evidence="4" key="2">
    <citation type="submission" date="2013-09" db="EMBL/GenBank/DDBJ databases">
        <title>Draft genome sequence of Anaerotruncus colihominis(DSM 17241).</title>
        <authorList>
            <person name="Sudarsanam P."/>
            <person name="Ley R."/>
            <person name="Guruge J."/>
            <person name="Turnbaugh P.J."/>
            <person name="Mahowald M."/>
            <person name="Liep D."/>
            <person name="Gordon J."/>
        </authorList>
    </citation>
    <scope>NUCLEOTIDE SEQUENCE</scope>
    <source>
        <strain evidence="4">DSM 17241</strain>
    </source>
</reference>
<keyword evidence="2" id="KW-0812">Transmembrane</keyword>
<evidence type="ECO:0000313" key="5">
    <source>
        <dbReference type="Proteomes" id="UP000003803"/>
    </source>
</evidence>
<dbReference type="STRING" id="169435.ERS852551_02165"/>
<dbReference type="RefSeq" id="WP_006877148.1">
    <property type="nucleotide sequence ID" value="NZ_DS544193.1"/>
</dbReference>
<evidence type="ECO:0000256" key="1">
    <source>
        <dbReference type="SAM" id="MobiDB-lite"/>
    </source>
</evidence>
<feature type="region of interest" description="Disordered" evidence="1">
    <location>
        <begin position="41"/>
        <end position="117"/>
    </location>
</feature>
<organism evidence="4 5">
    <name type="scientific">Anaerotruncus colihominis DSM 17241</name>
    <dbReference type="NCBI Taxonomy" id="445972"/>
    <lineage>
        <taxon>Bacteria</taxon>
        <taxon>Bacillati</taxon>
        <taxon>Bacillota</taxon>
        <taxon>Clostridia</taxon>
        <taxon>Eubacteriales</taxon>
        <taxon>Oscillospiraceae</taxon>
        <taxon>Anaerotruncus</taxon>
    </lineage>
</organism>
<dbReference type="HOGENOM" id="CLU_481163_0_0_9"/>
<dbReference type="AlphaFoldDB" id="B0PHM2"/>
<protein>
    <recommendedName>
        <fullName evidence="6">CARDB domain-containing protein</fullName>
    </recommendedName>
</protein>
<dbReference type="InterPro" id="IPR013783">
    <property type="entry name" value="Ig-like_fold"/>
</dbReference>
<dbReference type="Gene3D" id="2.60.40.10">
    <property type="entry name" value="Immunoglobulins"/>
    <property type="match status" value="1"/>
</dbReference>
<feature type="transmembrane region" description="Helical" evidence="2">
    <location>
        <begin position="528"/>
        <end position="549"/>
    </location>
</feature>